<proteinExistence type="predicted"/>
<evidence type="ECO:0000313" key="3">
    <source>
        <dbReference type="Proteomes" id="UP000050668"/>
    </source>
</evidence>
<keyword evidence="3" id="KW-1185">Reference proteome</keyword>
<evidence type="ECO:0000259" key="1">
    <source>
        <dbReference type="PROSITE" id="PS51186"/>
    </source>
</evidence>
<comment type="caution">
    <text evidence="2">The sequence shown here is derived from an EMBL/GenBank/DDBJ whole genome shotgun (WGS) entry which is preliminary data.</text>
</comment>
<feature type="domain" description="N-acetyltransferase" evidence="1">
    <location>
        <begin position="3"/>
        <end position="155"/>
    </location>
</feature>
<dbReference type="PROSITE" id="PS51186">
    <property type="entry name" value="GNAT"/>
    <property type="match status" value="1"/>
</dbReference>
<evidence type="ECO:0000313" key="2">
    <source>
        <dbReference type="EMBL" id="KOS68406.1"/>
    </source>
</evidence>
<dbReference type="InterPro" id="IPR016181">
    <property type="entry name" value="Acyl_CoA_acyltransferase"/>
</dbReference>
<name>A0ABR5K0K5_9BACI</name>
<organism evidence="2 3">
    <name type="scientific">Lysinibacillus contaminans</name>
    <dbReference type="NCBI Taxonomy" id="1293441"/>
    <lineage>
        <taxon>Bacteria</taxon>
        <taxon>Bacillati</taxon>
        <taxon>Bacillota</taxon>
        <taxon>Bacilli</taxon>
        <taxon>Bacillales</taxon>
        <taxon>Bacillaceae</taxon>
        <taxon>Lysinibacillus</taxon>
    </lineage>
</organism>
<dbReference type="EMBL" id="LGRV01000003">
    <property type="protein sequence ID" value="KOS68406.1"/>
    <property type="molecule type" value="Genomic_DNA"/>
</dbReference>
<sequence>MQLKFYEYSYNHLVEQYQIMEEQLRYTYSPKDSIVLVNKDADRHAILALENEMLVSFFVLHQREGVKPYSSNNQAILIRSFSTDFYHQGKGYVKKALQLLPAFVQMHFTDINELVLAVNIQNTAAQALYKTCGFIDEGVRSMGNKGELIIMSANL</sequence>
<dbReference type="RefSeq" id="WP_053583234.1">
    <property type="nucleotide sequence ID" value="NZ_LGRV01000003.1"/>
</dbReference>
<accession>A0ABR5K0K5</accession>
<gene>
    <name evidence="2" type="ORF">AEA09_07450</name>
</gene>
<reference evidence="3" key="1">
    <citation type="submission" date="2015-07" db="EMBL/GenBank/DDBJ databases">
        <title>Fjat-14205 dsm 2895.</title>
        <authorList>
            <person name="Liu B."/>
            <person name="Wang J."/>
            <person name="Zhu Y."/>
            <person name="Liu G."/>
            <person name="Chen Q."/>
            <person name="Chen Z."/>
            <person name="Lan J."/>
            <person name="Che J."/>
            <person name="Ge C."/>
            <person name="Shi H."/>
            <person name="Pan Z."/>
            <person name="Liu X."/>
        </authorList>
    </citation>
    <scope>NUCLEOTIDE SEQUENCE [LARGE SCALE GENOMIC DNA]</scope>
    <source>
        <strain evidence="3">DSM 25560</strain>
    </source>
</reference>
<dbReference type="SUPFAM" id="SSF55729">
    <property type="entry name" value="Acyl-CoA N-acyltransferases (Nat)"/>
    <property type="match status" value="1"/>
</dbReference>
<dbReference type="Pfam" id="PF00583">
    <property type="entry name" value="Acetyltransf_1"/>
    <property type="match status" value="1"/>
</dbReference>
<dbReference type="Gene3D" id="3.40.630.30">
    <property type="match status" value="1"/>
</dbReference>
<dbReference type="Proteomes" id="UP000050668">
    <property type="component" value="Unassembled WGS sequence"/>
</dbReference>
<protein>
    <submittedName>
        <fullName evidence="2">GNAT family acetyltransferase</fullName>
    </submittedName>
</protein>
<dbReference type="InterPro" id="IPR000182">
    <property type="entry name" value="GNAT_dom"/>
</dbReference>